<dbReference type="SUPFAM" id="SSF53697">
    <property type="entry name" value="SIS domain"/>
    <property type="match status" value="1"/>
</dbReference>
<dbReference type="KEGG" id="sti:Sthe_1630"/>
<accession>D1C497</accession>
<dbReference type="PROSITE" id="PS51464">
    <property type="entry name" value="SIS"/>
    <property type="match status" value="2"/>
</dbReference>
<evidence type="ECO:0000313" key="5">
    <source>
        <dbReference type="EMBL" id="ACZ39064.1"/>
    </source>
</evidence>
<dbReference type="Proteomes" id="UP000002027">
    <property type="component" value="Chromosome 1"/>
</dbReference>
<dbReference type="InterPro" id="IPR046348">
    <property type="entry name" value="SIS_dom_sf"/>
</dbReference>
<dbReference type="GO" id="GO:0006487">
    <property type="term" value="P:protein N-linked glycosylation"/>
    <property type="evidence" value="ECO:0007669"/>
    <property type="project" value="TreeGrafter"/>
</dbReference>
<dbReference type="eggNOG" id="COG0449">
    <property type="taxonomic scope" value="Bacteria"/>
</dbReference>
<gene>
    <name evidence="5" type="ordered locus">Sthe_1630</name>
</gene>
<evidence type="ECO:0000256" key="2">
    <source>
        <dbReference type="ARBA" id="ARBA00012916"/>
    </source>
</evidence>
<reference evidence="5 6" key="2">
    <citation type="journal article" date="2010" name="Stand. Genomic Sci.">
        <title>Complete genome sequence of Desulfohalobium retbaense type strain (HR(100)).</title>
        <authorList>
            <person name="Spring S."/>
            <person name="Nolan M."/>
            <person name="Lapidus A."/>
            <person name="Glavina Del Rio T."/>
            <person name="Copeland A."/>
            <person name="Tice H."/>
            <person name="Cheng J.F."/>
            <person name="Lucas S."/>
            <person name="Land M."/>
            <person name="Chen F."/>
            <person name="Bruce D."/>
            <person name="Goodwin L."/>
            <person name="Pitluck S."/>
            <person name="Ivanova N."/>
            <person name="Mavromatis K."/>
            <person name="Mikhailova N."/>
            <person name="Pati A."/>
            <person name="Chen A."/>
            <person name="Palaniappan K."/>
            <person name="Hauser L."/>
            <person name="Chang Y.J."/>
            <person name="Jeffries C.D."/>
            <person name="Munk C."/>
            <person name="Kiss H."/>
            <person name="Chain P."/>
            <person name="Han C."/>
            <person name="Brettin T."/>
            <person name="Detter J.C."/>
            <person name="Schuler E."/>
            <person name="Goker M."/>
            <person name="Rohde M."/>
            <person name="Bristow J."/>
            <person name="Eisen J.A."/>
            <person name="Markowitz V."/>
            <person name="Hugenholtz P."/>
            <person name="Kyrpides N.C."/>
            <person name="Klenk H.P."/>
        </authorList>
    </citation>
    <scope>NUCLEOTIDE SEQUENCE [LARGE SCALE GENOMIC DNA]</scope>
    <source>
        <strain evidence="6">ATCC 49802 / DSM 20745 / S 6022</strain>
    </source>
</reference>
<dbReference type="InterPro" id="IPR001347">
    <property type="entry name" value="SIS_dom"/>
</dbReference>
<protein>
    <recommendedName>
        <fullName evidence="3">Glutamine--fructose-6-phosphate aminotransferase [isomerizing]</fullName>
        <ecNumber evidence="2">2.6.1.16</ecNumber>
    </recommendedName>
</protein>
<dbReference type="EMBL" id="CP001823">
    <property type="protein sequence ID" value="ACZ39064.1"/>
    <property type="molecule type" value="Genomic_DNA"/>
</dbReference>
<evidence type="ECO:0000313" key="6">
    <source>
        <dbReference type="Proteomes" id="UP000002027"/>
    </source>
</evidence>
<proteinExistence type="predicted"/>
<keyword evidence="5" id="KW-0413">Isomerase</keyword>
<evidence type="ECO:0000259" key="4">
    <source>
        <dbReference type="PROSITE" id="PS51464"/>
    </source>
</evidence>
<dbReference type="EC" id="2.6.1.16" evidence="2"/>
<feature type="domain" description="SIS" evidence="4">
    <location>
        <begin position="35"/>
        <end position="172"/>
    </location>
</feature>
<dbReference type="InParanoid" id="D1C497"/>
<sequence length="355" mass="37611">MSAPTTDSMMYQTMHRQPDDLRRLLDTGWEPAQDAAERIAGARRVFLVGIGTSYHAAQVGAWLLAAAGSDARAVLSFDFARYPVQFGLQSDDAVIVMAHTGVKRFSSEALEAAVALGATVLSVGSLTAEHPGSQLVLRTVEREKSAAYTSSHLCAMTVLAQVATCLGDKRGATATADFRTALEALPDQVAGVLAREDEVLPVAREATTRRVYAAGAGPNAVSATEAVIKVREAAYGWIDGLPLEQFVHGPMVAVNADDLVVLINVPGAAQERVREVAAVLAAVGARLWLVGEGVEAVPDATVFELPAVPEMISPLLTVVPMQMLAYQMAVVKGVNPDTFRRDNPTYAAAFGLMKL</sequence>
<evidence type="ECO:0000256" key="3">
    <source>
        <dbReference type="ARBA" id="ARBA00016090"/>
    </source>
</evidence>
<dbReference type="PANTHER" id="PTHR10937">
    <property type="entry name" value="GLUCOSAMINE--FRUCTOSE-6-PHOSPHATE AMINOTRANSFERASE, ISOMERIZING"/>
    <property type="match status" value="1"/>
</dbReference>
<dbReference type="CDD" id="cd05009">
    <property type="entry name" value="SIS_GlmS_GlmD_2"/>
    <property type="match status" value="1"/>
</dbReference>
<evidence type="ECO:0000256" key="1">
    <source>
        <dbReference type="ARBA" id="ARBA00001031"/>
    </source>
</evidence>
<dbReference type="GO" id="GO:0006047">
    <property type="term" value="P:UDP-N-acetylglucosamine metabolic process"/>
    <property type="evidence" value="ECO:0007669"/>
    <property type="project" value="TreeGrafter"/>
</dbReference>
<keyword evidence="6" id="KW-1185">Reference proteome</keyword>
<dbReference type="InterPro" id="IPR035490">
    <property type="entry name" value="GlmS/FrlB_SIS"/>
</dbReference>
<dbReference type="GO" id="GO:0004360">
    <property type="term" value="F:glutamine-fructose-6-phosphate transaminase (isomerizing) activity"/>
    <property type="evidence" value="ECO:0007669"/>
    <property type="project" value="UniProtKB-EC"/>
</dbReference>
<reference evidence="6" key="1">
    <citation type="submission" date="2009-11" db="EMBL/GenBank/DDBJ databases">
        <title>The complete chromosome 1 of Sphaerobacter thermophilus DSM 20745.</title>
        <authorList>
            <person name="Lucas S."/>
            <person name="Copeland A."/>
            <person name="Lapidus A."/>
            <person name="Glavina del Rio T."/>
            <person name="Dalin E."/>
            <person name="Tice H."/>
            <person name="Bruce D."/>
            <person name="Goodwin L."/>
            <person name="Pitluck S."/>
            <person name="Kyrpides N."/>
            <person name="Mavromatis K."/>
            <person name="Ivanova N."/>
            <person name="Mikhailova N."/>
            <person name="LaButti K.M."/>
            <person name="Clum A."/>
            <person name="Sun H.I."/>
            <person name="Brettin T."/>
            <person name="Detter J.C."/>
            <person name="Han C."/>
            <person name="Larimer F."/>
            <person name="Land M."/>
            <person name="Hauser L."/>
            <person name="Markowitz V."/>
            <person name="Cheng J.F."/>
            <person name="Hugenholtz P."/>
            <person name="Woyke T."/>
            <person name="Wu D."/>
            <person name="Steenblock K."/>
            <person name="Schneider S."/>
            <person name="Pukall R."/>
            <person name="Goeker M."/>
            <person name="Klenk H.P."/>
            <person name="Eisen J.A."/>
        </authorList>
    </citation>
    <scope>NUCLEOTIDE SEQUENCE [LARGE SCALE GENOMIC DNA]</scope>
    <source>
        <strain evidence="6">ATCC 49802 / DSM 20745 / S 6022</strain>
    </source>
</reference>
<name>D1C497_SPHTD</name>
<dbReference type="OrthoDB" id="147808at2"/>
<comment type="catalytic activity">
    <reaction evidence="1">
        <text>D-fructose 6-phosphate + L-glutamine = D-glucosamine 6-phosphate + L-glutamate</text>
        <dbReference type="Rhea" id="RHEA:13237"/>
        <dbReference type="ChEBI" id="CHEBI:29985"/>
        <dbReference type="ChEBI" id="CHEBI:58359"/>
        <dbReference type="ChEBI" id="CHEBI:58725"/>
        <dbReference type="ChEBI" id="CHEBI:61527"/>
        <dbReference type="EC" id="2.6.1.16"/>
    </reaction>
</comment>
<dbReference type="AlphaFoldDB" id="D1C497"/>
<dbReference type="PANTHER" id="PTHR10937:SF0">
    <property type="entry name" value="GLUTAMINE--FRUCTOSE-6-PHOSPHATE TRANSAMINASE (ISOMERIZING)"/>
    <property type="match status" value="1"/>
</dbReference>
<dbReference type="STRING" id="479434.Sthe_1630"/>
<dbReference type="RefSeq" id="WP_012872111.1">
    <property type="nucleotide sequence ID" value="NC_013523.1"/>
</dbReference>
<dbReference type="GO" id="GO:0097367">
    <property type="term" value="F:carbohydrate derivative binding"/>
    <property type="evidence" value="ECO:0007669"/>
    <property type="project" value="InterPro"/>
</dbReference>
<dbReference type="GO" id="GO:0016853">
    <property type="term" value="F:isomerase activity"/>
    <property type="evidence" value="ECO:0007669"/>
    <property type="project" value="UniProtKB-KW"/>
</dbReference>
<dbReference type="Gene3D" id="3.40.50.10490">
    <property type="entry name" value="Glucose-6-phosphate isomerase like protein, domain 1"/>
    <property type="match status" value="2"/>
</dbReference>
<feature type="domain" description="SIS" evidence="4">
    <location>
        <begin position="199"/>
        <end position="339"/>
    </location>
</feature>
<dbReference type="GO" id="GO:0006002">
    <property type="term" value="P:fructose 6-phosphate metabolic process"/>
    <property type="evidence" value="ECO:0007669"/>
    <property type="project" value="TreeGrafter"/>
</dbReference>
<dbReference type="HOGENOM" id="CLU_012520_2_0_0"/>
<organism evidence="5 6">
    <name type="scientific">Sphaerobacter thermophilus (strain ATCC 49802 / DSM 20745 / KCCM 41009 / NCIMB 13125 / S 6022)</name>
    <dbReference type="NCBI Taxonomy" id="479434"/>
    <lineage>
        <taxon>Bacteria</taxon>
        <taxon>Pseudomonadati</taxon>
        <taxon>Thermomicrobiota</taxon>
        <taxon>Thermomicrobia</taxon>
        <taxon>Sphaerobacterales</taxon>
        <taxon>Sphaerobacterineae</taxon>
        <taxon>Sphaerobacteraceae</taxon>
        <taxon>Sphaerobacter</taxon>
    </lineage>
</organism>
<dbReference type="Pfam" id="PF01380">
    <property type="entry name" value="SIS"/>
    <property type="match status" value="2"/>
</dbReference>